<evidence type="ECO:0000313" key="1">
    <source>
        <dbReference type="EMBL" id="GBP73837.1"/>
    </source>
</evidence>
<name>A0A4C1YHC2_EUMVA</name>
<accession>A0A4C1YHC2</accession>
<comment type="caution">
    <text evidence="1">The sequence shown here is derived from an EMBL/GenBank/DDBJ whole genome shotgun (WGS) entry which is preliminary data.</text>
</comment>
<reference evidence="1 2" key="1">
    <citation type="journal article" date="2019" name="Commun. Biol.">
        <title>The bagworm genome reveals a unique fibroin gene that provides high tensile strength.</title>
        <authorList>
            <person name="Kono N."/>
            <person name="Nakamura H."/>
            <person name="Ohtoshi R."/>
            <person name="Tomita M."/>
            <person name="Numata K."/>
            <person name="Arakawa K."/>
        </authorList>
    </citation>
    <scope>NUCLEOTIDE SEQUENCE [LARGE SCALE GENOMIC DNA]</scope>
</reference>
<sequence>MRRTSKTSEEFMRKKSPFLVSLVETLPHMLPHERSSVKLTANLKCLKMNTAINTAPTEALRRQKNIINKITALIKALLLEGLPDYSDGSNVDI</sequence>
<gene>
    <name evidence="1" type="ORF">EVAR_86357_1</name>
</gene>
<protein>
    <submittedName>
        <fullName evidence="1">Uncharacterized protein</fullName>
    </submittedName>
</protein>
<dbReference type="EMBL" id="BGZK01001188">
    <property type="protein sequence ID" value="GBP73837.1"/>
    <property type="molecule type" value="Genomic_DNA"/>
</dbReference>
<dbReference type="AlphaFoldDB" id="A0A4C1YHC2"/>
<organism evidence="1 2">
    <name type="scientific">Eumeta variegata</name>
    <name type="common">Bagworm moth</name>
    <name type="synonym">Eumeta japonica</name>
    <dbReference type="NCBI Taxonomy" id="151549"/>
    <lineage>
        <taxon>Eukaryota</taxon>
        <taxon>Metazoa</taxon>
        <taxon>Ecdysozoa</taxon>
        <taxon>Arthropoda</taxon>
        <taxon>Hexapoda</taxon>
        <taxon>Insecta</taxon>
        <taxon>Pterygota</taxon>
        <taxon>Neoptera</taxon>
        <taxon>Endopterygota</taxon>
        <taxon>Lepidoptera</taxon>
        <taxon>Glossata</taxon>
        <taxon>Ditrysia</taxon>
        <taxon>Tineoidea</taxon>
        <taxon>Psychidae</taxon>
        <taxon>Oiketicinae</taxon>
        <taxon>Eumeta</taxon>
    </lineage>
</organism>
<keyword evidence="2" id="KW-1185">Reference proteome</keyword>
<dbReference type="Proteomes" id="UP000299102">
    <property type="component" value="Unassembled WGS sequence"/>
</dbReference>
<proteinExistence type="predicted"/>
<evidence type="ECO:0000313" key="2">
    <source>
        <dbReference type="Proteomes" id="UP000299102"/>
    </source>
</evidence>